<reference evidence="14" key="5">
    <citation type="journal article" date="2011" name="BMC Syst. Biol.">
        <title>Initial characterization of the human central proteome.</title>
        <authorList>
            <person name="Burkard T.R."/>
            <person name="Planyavsky M."/>
            <person name="Kaupe I."/>
            <person name="Breitwieser F.P."/>
            <person name="Burckstummer T."/>
            <person name="Bennett K.L."/>
            <person name="Superti-Furga G."/>
            <person name="Colinge J."/>
        </authorList>
    </citation>
    <scope>IDENTIFICATION BY MASS SPECTROMETRY [LARGE SCALE ANALYSIS]</scope>
</reference>
<comment type="subunit">
    <text evidence="7">Homodimer. Interacts with CDK5.</text>
</comment>
<keyword evidence="11 12" id="KW-1267">Proteomics identification</keyword>
<dbReference type="Gene3D" id="1.20.1050.10">
    <property type="match status" value="1"/>
</dbReference>
<dbReference type="OpenTargets" id="ENSG00000084207"/>
<evidence type="ECO:0000256" key="7">
    <source>
        <dbReference type="ARBA" id="ARBA00062404"/>
    </source>
</evidence>
<dbReference type="GeneTree" id="ENSGT00940000162460"/>
<feature type="non-terminal residue" evidence="9">
    <location>
        <position position="1"/>
    </location>
</feature>
<reference evidence="9 10" key="3">
    <citation type="journal article" date="2006" name="Nature">
        <title>Human chromosome 11 DNA sequence and analysis including novel gene identification.</title>
        <authorList>
            <person name="Taylor T.D."/>
            <person name="Noguchi H."/>
            <person name="Totoki Y."/>
            <person name="Toyoda A."/>
            <person name="Kuroki Y."/>
            <person name="Dewar K."/>
            <person name="Lloyd C."/>
            <person name="Itoh T."/>
            <person name="Takeda T."/>
            <person name="Kim D.W."/>
            <person name="She X."/>
            <person name="Barlow K.F."/>
            <person name="Bloom T."/>
            <person name="Bruford E."/>
            <person name="Chang J.L."/>
            <person name="Cuomo C.A."/>
            <person name="Eichler E."/>
            <person name="FitzGerald M.G."/>
            <person name="Jaffe D.B."/>
            <person name="LaButti K."/>
            <person name="Nicol R."/>
            <person name="Park H.S."/>
            <person name="Seaman C."/>
            <person name="Sougnez C."/>
            <person name="Yang X."/>
            <person name="Zimmer A.R."/>
            <person name="Zody M.C."/>
            <person name="Birren B.W."/>
            <person name="Nusbaum C."/>
            <person name="Fujiyama A."/>
            <person name="Hattori M."/>
            <person name="Rogers J."/>
            <person name="Lander E.S."/>
            <person name="Sakaki Y."/>
        </authorList>
    </citation>
    <scope>NUCLEOTIDE SEQUENCE [LARGE SCALE GENOMIC DNA]</scope>
</reference>
<evidence type="ECO:0007829" key="11">
    <source>
        <dbReference type="PeptideAtlas" id="A0A087X243"/>
    </source>
</evidence>
<gene>
    <name evidence="9" type="primary">GSTP1</name>
</gene>
<protein>
    <recommendedName>
        <fullName evidence="8">Glutathione S-transferase P</fullName>
    </recommendedName>
</protein>
<dbReference type="UCSC" id="uc058eis.1">
    <property type="organism name" value="human"/>
</dbReference>
<sequence length="69" mass="7449">EAGKDDYVKALPGQLKPFETLLSQNQGGKTFIVGDQVSIWPHAVPSSPPSASRWTQVSPSLTTTCWTCC</sequence>
<organism evidence="9 10">
    <name type="scientific">Homo sapiens</name>
    <name type="common">Human</name>
    <dbReference type="NCBI Taxonomy" id="9606"/>
    <lineage>
        <taxon>Eukaryota</taxon>
        <taxon>Metazoa</taxon>
        <taxon>Chordata</taxon>
        <taxon>Craniata</taxon>
        <taxon>Vertebrata</taxon>
        <taxon>Euteleostomi</taxon>
        <taxon>Mammalia</taxon>
        <taxon>Eutheria</taxon>
        <taxon>Euarchontoglires</taxon>
        <taxon>Primates</taxon>
        <taxon>Haplorrhini</taxon>
        <taxon>Catarrhini</taxon>
        <taxon>Hominidae</taxon>
        <taxon>Homo</taxon>
    </lineage>
</organism>
<name>A0A087X243_HUMAN</name>
<dbReference type="SUPFAM" id="SSF47616">
    <property type="entry name" value="GST C-terminal domain-like"/>
    <property type="match status" value="1"/>
</dbReference>
<evidence type="ECO:0007829" key="15">
    <source>
        <dbReference type="PubMed" id="25944712"/>
    </source>
</evidence>
<dbReference type="HGNC" id="HGNC:4638">
    <property type="gene designation" value="GSTP1"/>
</dbReference>
<evidence type="ECO:0000256" key="2">
    <source>
        <dbReference type="ARBA" id="ARBA00050230"/>
    </source>
</evidence>
<dbReference type="ExpressionAtlas" id="A0A087X243">
    <property type="expression patterns" value="baseline and differential"/>
</dbReference>
<dbReference type="SMR" id="A0A087X243"/>
<dbReference type="OrthoDB" id="4951845at2759"/>
<dbReference type="GO" id="GO:0004364">
    <property type="term" value="F:glutathione transferase activity"/>
    <property type="evidence" value="ECO:0007669"/>
    <property type="project" value="UniProtKB-EC"/>
</dbReference>
<comment type="function">
    <text evidence="6">Conjugation of reduced glutathione to a wide number of exogenous and endogenous hydrophobic electrophiles. Involved in the formation of glutathione conjugates of both prostaglandin A2 (PGA2) and prostaglandin J2 (PGJ2). Participates in the formation of novel hepoxilin regioisomers. Negatively regulates CDK5 activity via p25/p35 translocation to prevent neurodegeneration.</text>
</comment>
<comment type="catalytic activity">
    <reaction evidence="4">
        <text>prostaglandin A2 + glutathione = prostaglandin A2-S-(S)-glutathione</text>
        <dbReference type="Rhea" id="RHEA:50800"/>
        <dbReference type="ChEBI" id="CHEBI:57925"/>
        <dbReference type="ChEBI" id="CHEBI:133370"/>
        <dbReference type="ChEBI" id="CHEBI:133769"/>
    </reaction>
    <physiologicalReaction direction="left-to-right" evidence="4">
        <dbReference type="Rhea" id="RHEA:50801"/>
    </physiologicalReaction>
</comment>
<reference evidence="9 10" key="1">
    <citation type="journal article" date="2001" name="Nature">
        <title>Initial sequencing and analysis of the human genome.</title>
        <authorList>
            <consortium name="International Human Genome Sequencing Consortium"/>
            <person name="Lander E.S."/>
            <person name="Linton L.M."/>
            <person name="Birren B."/>
            <person name="Nusbaum C."/>
            <person name="Zody M.C."/>
            <person name="Baldwin J."/>
            <person name="Devon K."/>
            <person name="Dewar K."/>
            <person name="Doyle M."/>
            <person name="FitzHugh W."/>
            <person name="Funke R."/>
            <person name="Gage D."/>
            <person name="Harris K."/>
            <person name="Heaford A."/>
            <person name="Howland J."/>
            <person name="Kann L."/>
            <person name="Lehoczky J."/>
            <person name="LeVine R."/>
            <person name="McEwan P."/>
            <person name="McKernan K."/>
            <person name="Meldrim J."/>
            <person name="Mesirov J.P."/>
            <person name="Miranda C."/>
            <person name="Morris W."/>
            <person name="Naylor J."/>
            <person name="Raymond C."/>
            <person name="Rosetti M."/>
            <person name="Santos R."/>
            <person name="Sheridan A."/>
            <person name="Sougnez C."/>
            <person name="Stange-Thomann N."/>
            <person name="Stojanovic N."/>
            <person name="Subramanian A."/>
            <person name="Wyman D."/>
            <person name="Rogers J."/>
            <person name="Sulston J."/>
            <person name="Ainscough R."/>
            <person name="Beck S."/>
            <person name="Bentley D."/>
            <person name="Burton J."/>
            <person name="Clee C."/>
            <person name="Carter N."/>
            <person name="Coulson A."/>
            <person name="Deadman R."/>
            <person name="Deloukas P."/>
            <person name="Dunham A."/>
            <person name="Dunham I."/>
            <person name="Durbin R."/>
            <person name="French L."/>
            <person name="Grafham D."/>
            <person name="Gregory S."/>
            <person name="Hubbard T."/>
            <person name="Humphray S."/>
            <person name="Hunt A."/>
            <person name="Jones M."/>
            <person name="Lloyd C."/>
            <person name="McMurray A."/>
            <person name="Matthews L."/>
            <person name="Mercer S."/>
            <person name="Milne S."/>
            <person name="Mullikin J.C."/>
            <person name="Mungall A."/>
            <person name="Plumb R."/>
            <person name="Ross M."/>
            <person name="Shownkeen R."/>
            <person name="Sims S."/>
            <person name="Waterston R.H."/>
            <person name="Wilson R.K."/>
            <person name="Hillier L.W."/>
            <person name="McPherson J.D."/>
            <person name="Marra M.A."/>
            <person name="Mardis E.R."/>
            <person name="Fulton L.A."/>
            <person name="Chinwalla A.T."/>
            <person name="Pepin K.H."/>
            <person name="Gish W.R."/>
            <person name="Chissoe S.L."/>
            <person name="Wendl M.C."/>
            <person name="Delehaunty K.D."/>
            <person name="Miner T.L."/>
            <person name="Delehaunty A."/>
            <person name="Kramer J.B."/>
            <person name="Cook L.L."/>
            <person name="Fulton R.S."/>
            <person name="Johnson D.L."/>
            <person name="Minx P.J."/>
            <person name="Clifton S.W."/>
            <person name="Hawkins T."/>
            <person name="Branscomb E."/>
            <person name="Predki P."/>
            <person name="Richardson P."/>
            <person name="Wenning S."/>
            <person name="Slezak T."/>
            <person name="Doggett N."/>
            <person name="Cheng J.F."/>
            <person name="Olsen A."/>
            <person name="Lucas S."/>
            <person name="Elkin C."/>
            <person name="Uberbacher E."/>
            <person name="Frazier M."/>
            <person name="Gibbs R.A."/>
            <person name="Muzny D.M."/>
            <person name="Scherer S.E."/>
            <person name="Bouck J.B."/>
            <person name="Sodergren E.J."/>
            <person name="Worley K.C."/>
            <person name="Rives C.M."/>
            <person name="Gorrell J.H."/>
            <person name="Metzker M.L."/>
            <person name="Naylor S.L."/>
            <person name="Kucherlapati R.S."/>
            <person name="Nelson D.L."/>
            <person name="Weinstock G.M."/>
            <person name="Sakaki Y."/>
            <person name="Fujiyama A."/>
            <person name="Hattori M."/>
            <person name="Yada T."/>
            <person name="Toyoda A."/>
            <person name="Itoh T."/>
            <person name="Kawagoe C."/>
            <person name="Watanabe H."/>
            <person name="Totoki Y."/>
            <person name="Taylor T."/>
            <person name="Weissenbach J."/>
            <person name="Heilig R."/>
            <person name="Saurin W."/>
            <person name="Artiguenave F."/>
            <person name="Brottier P."/>
            <person name="Bruls T."/>
            <person name="Pelletier E."/>
            <person name="Robert C."/>
            <person name="Wincker P."/>
            <person name="Smith D.R."/>
            <person name="Doucette-Stamm L."/>
            <person name="Rubenfield M."/>
            <person name="Weinstock K."/>
            <person name="Lee H.M."/>
            <person name="Dubois J."/>
            <person name="Rosenthal A."/>
            <person name="Platzer M."/>
            <person name="Nyakatura G."/>
            <person name="Taudien S."/>
            <person name="Rump A."/>
            <person name="Yang H."/>
            <person name="Yu J."/>
            <person name="Wang J."/>
            <person name="Huang G."/>
            <person name="Gu J."/>
            <person name="Hood L."/>
            <person name="Rowen L."/>
            <person name="Madan A."/>
            <person name="Qin S."/>
            <person name="Davis R.W."/>
            <person name="Federspiel N.A."/>
            <person name="Abola A.P."/>
            <person name="Proctor M.J."/>
            <person name="Myers R.M."/>
            <person name="Schmutz J."/>
            <person name="Dickson M."/>
            <person name="Grimwood J."/>
            <person name="Cox D.R."/>
            <person name="Olson M.V."/>
            <person name="Kaul R."/>
            <person name="Raymond C."/>
            <person name="Shimizu N."/>
            <person name="Kawasaki K."/>
            <person name="Minoshima S."/>
            <person name="Evans G.A."/>
            <person name="Athanasiou M."/>
            <person name="Schultz R."/>
            <person name="Roe B.A."/>
            <person name="Chen F."/>
            <person name="Pan H."/>
            <person name="Ramser J."/>
            <person name="Lehrach H."/>
            <person name="Reinhardt R."/>
            <person name="McCombie W.R."/>
            <person name="de la Bastide M."/>
            <person name="Dedhia N."/>
            <person name="Blocker H."/>
            <person name="Hornischer K."/>
            <person name="Nordsiek G."/>
            <person name="Agarwala R."/>
            <person name="Aravind L."/>
            <person name="Bailey J.A."/>
            <person name="Bateman A."/>
            <person name="Batzoglou S."/>
            <person name="Birney E."/>
            <person name="Bork P."/>
            <person name="Brown D.G."/>
            <person name="Burge C.B."/>
            <person name="Cerutti L."/>
            <person name="Chen H.C."/>
            <person name="Church D."/>
            <person name="Clamp M."/>
            <person name="Copley R.R."/>
            <person name="Doerks T."/>
            <person name="Eddy S.R."/>
            <person name="Eichler E.E."/>
            <person name="Furey T.S."/>
            <person name="Galagan J."/>
            <person name="Gilbert J.G."/>
            <person name="Harmon C."/>
            <person name="Hayashizaki Y."/>
            <person name="Haussler D."/>
            <person name="Hermjakob H."/>
            <person name="Hokamp K."/>
            <person name="Jang W."/>
            <person name="Johnson L.S."/>
            <person name="Jones T.A."/>
            <person name="Kasif S."/>
            <person name="Kaspryzk A."/>
            <person name="Kennedy S."/>
            <person name="Kent W.J."/>
            <person name="Kitts P."/>
            <person name="Koonin E.V."/>
            <person name="Korf I."/>
            <person name="Kulp D."/>
            <person name="Lancet D."/>
            <person name="Lowe T.M."/>
            <person name="McLysaght A."/>
            <person name="Mikkelsen T."/>
            <person name="Moran J.V."/>
            <person name="Mulder N."/>
            <person name="Pollara V.J."/>
            <person name="Ponting C.P."/>
            <person name="Schuler G."/>
            <person name="Schultz J."/>
            <person name="Slater G."/>
            <person name="Smit A.F."/>
            <person name="Stupka E."/>
            <person name="Szustakowski J."/>
            <person name="Thierry-Mieg D."/>
            <person name="Thierry-Mieg J."/>
            <person name="Wagner L."/>
            <person name="Wallis J."/>
            <person name="Wheeler R."/>
            <person name="Williams A."/>
            <person name="Wolf Y.I."/>
            <person name="Wolfe K.H."/>
            <person name="Yang S.P."/>
            <person name="Yeh R.F."/>
            <person name="Collins F."/>
            <person name="Guyer M.S."/>
            <person name="Peterson J."/>
            <person name="Felsenfeld A."/>
            <person name="Wetterstrand K.A."/>
            <person name="Patrinos A."/>
            <person name="Morgan M.J."/>
            <person name="de Jong P."/>
            <person name="Catanese J.J."/>
            <person name="Osoegawa K."/>
            <person name="Shizuya H."/>
            <person name="Choi S."/>
            <person name="Chen Y.J."/>
        </authorList>
    </citation>
    <scope>NUCLEOTIDE SEQUENCE [LARGE SCALE GENOMIC DNA]</scope>
</reference>
<proteinExistence type="evidence at protein level"/>
<dbReference type="Ensembl" id="ENST00000495996.1">
    <property type="protein sequence ID" value="ENSP00000484686.1"/>
    <property type="gene ID" value="ENSG00000084207.18"/>
</dbReference>
<evidence type="ECO:0000256" key="5">
    <source>
        <dbReference type="ARBA" id="ARBA00051593"/>
    </source>
</evidence>
<comment type="catalytic activity">
    <reaction evidence="5">
        <text>prostaglandin J2 + glutathione = prostaglandin J2-S-(R)-glutathione</text>
        <dbReference type="Rhea" id="RHEA:50804"/>
        <dbReference type="ChEBI" id="CHEBI:57925"/>
        <dbReference type="ChEBI" id="CHEBI:133396"/>
        <dbReference type="ChEBI" id="CHEBI:133771"/>
    </reaction>
    <physiologicalReaction direction="left-to-right" evidence="5">
        <dbReference type="Rhea" id="RHEA:50805"/>
    </physiologicalReaction>
</comment>
<keyword evidence="10" id="KW-1185">Reference proteome</keyword>
<reference evidence="13" key="4">
    <citation type="journal article" date="2009" name="Science">
        <title>Lysine acetylation targets protein complexes and co-regulates major cellular functions.</title>
        <authorList>
            <person name="Choudhary C."/>
            <person name="Kumar C."/>
            <person name="Gnad F."/>
            <person name="Nielsen M.L."/>
            <person name="Rehman M."/>
            <person name="Walther T.C."/>
            <person name="Olsen J.V."/>
            <person name="Mann M."/>
        </authorList>
    </citation>
    <scope>IDENTIFICATION BY MASS SPECTROMETRY [LARGE SCALE ANALYSIS]</scope>
</reference>
<accession>A0A087X243</accession>
<reference evidence="9" key="7">
    <citation type="submission" date="2025-08" db="UniProtKB">
        <authorList>
            <consortium name="Ensembl"/>
        </authorList>
    </citation>
    <scope>IDENTIFICATION</scope>
</reference>
<evidence type="ECO:0000256" key="1">
    <source>
        <dbReference type="ARBA" id="ARBA00049385"/>
    </source>
</evidence>
<dbReference type="Antibodypedia" id="7688">
    <property type="antibodies" value="900 antibodies from 47 providers"/>
</dbReference>
<evidence type="ECO:0000256" key="8">
    <source>
        <dbReference type="ARBA" id="ARBA00072930"/>
    </source>
</evidence>
<evidence type="ECO:0007829" key="12">
    <source>
        <dbReference type="ProteomicsDB" id="A0A087X243"/>
    </source>
</evidence>
<dbReference type="ChiTaRS" id="GSTP1">
    <property type="organism name" value="human"/>
</dbReference>
<evidence type="ECO:0007829" key="14">
    <source>
        <dbReference type="PubMed" id="21269460"/>
    </source>
</evidence>
<comment type="catalytic activity">
    <reaction evidence="3">
        <text>11(S)-hydroxy-14(S),15(S)-epoxy-(5Z,8Z,12E)-eicosatrienoate + glutathione = (11S,15S)-dihydroxy-14(R)-S-glutathionyl-(5Z,8Z,12E)-eicosatrienoate</text>
        <dbReference type="Rhea" id="RHEA:50260"/>
        <dbReference type="ChEBI" id="CHEBI:57925"/>
        <dbReference type="ChEBI" id="CHEBI:132200"/>
        <dbReference type="ChEBI" id="CHEBI:132201"/>
    </reaction>
    <physiologicalReaction direction="left-to-right" evidence="3">
        <dbReference type="Rhea" id="RHEA:50261"/>
    </physiologicalReaction>
</comment>
<dbReference type="InterPro" id="IPR036282">
    <property type="entry name" value="Glutathione-S-Trfase_C_sf"/>
</dbReference>
<reference evidence="15" key="6">
    <citation type="journal article" date="2015" name="Proteomics">
        <title>N-terminome analysis of the human mitochondrial proteome.</title>
        <authorList>
            <person name="Vaca Jacome A.S."/>
            <person name="Rabilloud T."/>
            <person name="Schaeffer-Reiss C."/>
            <person name="Rompais M."/>
            <person name="Ayoub D."/>
            <person name="Lane L."/>
            <person name="Bairoch A."/>
            <person name="Van Dorsselaer A."/>
            <person name="Carapito C."/>
        </authorList>
    </citation>
    <scope>IDENTIFICATION BY MASS SPECTROMETRY [LARGE SCALE ANALYSIS]</scope>
</reference>
<evidence type="ECO:0000256" key="4">
    <source>
        <dbReference type="ARBA" id="ARBA00051481"/>
    </source>
</evidence>
<evidence type="ECO:0000256" key="6">
    <source>
        <dbReference type="ARBA" id="ARBA00056425"/>
    </source>
</evidence>
<dbReference type="VEuPathDB" id="HostDB:ENSG00000084207"/>
<dbReference type="MassIVE" id="A0A087X243"/>
<evidence type="ECO:0000313" key="10">
    <source>
        <dbReference type="Proteomes" id="UP000005640"/>
    </source>
</evidence>
<evidence type="ECO:0007829" key="13">
    <source>
        <dbReference type="PubMed" id="19608861"/>
    </source>
</evidence>
<evidence type="ECO:0000313" key="9">
    <source>
        <dbReference type="Ensembl" id="ENSP00000484686.1"/>
    </source>
</evidence>
<dbReference type="Bgee" id="ENSG00000084207">
    <property type="expression patterns" value="Expressed in lower esophagus mucosa and 206 other cell types or tissues"/>
</dbReference>
<dbReference type="EMBL" id="AP001184">
    <property type="status" value="NOT_ANNOTATED_CDS"/>
    <property type="molecule type" value="Genomic_DNA"/>
</dbReference>
<dbReference type="AlphaFoldDB" id="A0A087X243"/>
<comment type="catalytic activity">
    <reaction evidence="1">
        <text>RX + glutathione = an S-substituted glutathione + a halide anion + H(+)</text>
        <dbReference type="Rhea" id="RHEA:16437"/>
        <dbReference type="ChEBI" id="CHEBI:15378"/>
        <dbReference type="ChEBI" id="CHEBI:16042"/>
        <dbReference type="ChEBI" id="CHEBI:17792"/>
        <dbReference type="ChEBI" id="CHEBI:57925"/>
        <dbReference type="ChEBI" id="CHEBI:90779"/>
        <dbReference type="EC" id="2.5.1.18"/>
    </reaction>
    <physiologicalReaction direction="left-to-right" evidence="1">
        <dbReference type="Rhea" id="RHEA:16438"/>
    </physiologicalReaction>
</comment>
<evidence type="ECO:0000256" key="3">
    <source>
        <dbReference type="ARBA" id="ARBA00050398"/>
    </source>
</evidence>
<reference evidence="9 10" key="2">
    <citation type="journal article" date="2004" name="Nature">
        <title>Finishing the euchromatic sequence of the human genome.</title>
        <authorList>
            <consortium name="International Human Genome Sequencing Consortium"/>
        </authorList>
    </citation>
    <scope>NUCLEOTIDE SEQUENCE [LARGE SCALE GENOMIC DNA]</scope>
</reference>
<dbReference type="HOGENOM" id="CLU_2782429_0_0_1"/>
<comment type="catalytic activity">
    <reaction evidence="2">
        <text>prostaglandin J2 + glutathione = prostaglandin J2-S-(S)-glutathione</text>
        <dbReference type="Rhea" id="RHEA:50808"/>
        <dbReference type="ChEBI" id="CHEBI:57925"/>
        <dbReference type="ChEBI" id="CHEBI:133396"/>
        <dbReference type="ChEBI" id="CHEBI:133772"/>
    </reaction>
    <physiologicalReaction direction="left-to-right" evidence="2">
        <dbReference type="Rhea" id="RHEA:50809"/>
    </physiologicalReaction>
</comment>
<dbReference type="Proteomes" id="UP000005640">
    <property type="component" value="Chromosome 11"/>
</dbReference>
<dbReference type="FunFam" id="1.20.1050.10:FF:000053">
    <property type="entry name" value="Glutathione S-transferase P"/>
    <property type="match status" value="1"/>
</dbReference>